<dbReference type="AlphaFoldDB" id="Q8GGC5"/>
<organism evidence="1">
    <name type="scientific">Pseudomonas aeruginosa</name>
    <dbReference type="NCBI Taxonomy" id="287"/>
    <lineage>
        <taxon>Bacteria</taxon>
        <taxon>Pseudomonadati</taxon>
        <taxon>Pseudomonadota</taxon>
        <taxon>Gammaproteobacteria</taxon>
        <taxon>Pseudomonadales</taxon>
        <taxon>Pseudomonadaceae</taxon>
        <taxon>Pseudomonas</taxon>
    </lineage>
</organism>
<name>Q8GGC5_PSEAI</name>
<proteinExistence type="predicted"/>
<accession>Q8GGC5</accession>
<protein>
    <submittedName>
        <fullName evidence="1">Uncharacterized protein</fullName>
    </submittedName>
</protein>
<reference evidence="1" key="1">
    <citation type="submission" date="2002-08" db="EMBL/GenBank/DDBJ databases">
        <authorList>
            <person name="Spencer D."/>
            <person name="Kas A."/>
            <person name="Smith E."/>
            <person name="Raymond C."/>
            <person name="Sims E."/>
            <person name="Hastings M."/>
            <person name="Burns J."/>
            <person name="Kaul R."/>
            <person name="Olson M."/>
        </authorList>
    </citation>
    <scope>NUCLEOTIDE SEQUENCE</scope>
</reference>
<sequence>MSSDPAFIFAPDNVVERMVAPLASNGERCGLVNFLTISAVSSQQGWGSIMGFFQSQAAYRRKRLYIIERIGGMARLASDASCDKAGRLPFA</sequence>
<dbReference type="EMBL" id="AF540990">
    <property type="protein sequence ID" value="AAO17405.1"/>
    <property type="molecule type" value="Genomic_DNA"/>
</dbReference>
<evidence type="ECO:0000313" key="1">
    <source>
        <dbReference type="EMBL" id="AAO17405.1"/>
    </source>
</evidence>
<reference evidence="1" key="2">
    <citation type="journal article" date="2003" name="J. Bacteriol.">
        <title>Whole-genome sequence variation among multiple isolates of Pseudomonas aeruginosa.</title>
        <authorList>
            <person name="Spencer D.H."/>
            <person name="Kas A."/>
            <person name="Smith E.E."/>
            <person name="Raymond C.K."/>
            <person name="Sims E.H."/>
            <person name="Hastings M."/>
            <person name="Burns J.L."/>
            <person name="Kaul R."/>
            <person name="Olson M.V."/>
        </authorList>
    </citation>
    <scope>NUCLEOTIDE SEQUENCE</scope>
</reference>